<evidence type="ECO:0000313" key="2">
    <source>
        <dbReference type="EMBL" id="KZT60969.1"/>
    </source>
</evidence>
<feature type="compositionally biased region" description="Low complexity" evidence="1">
    <location>
        <begin position="150"/>
        <end position="166"/>
    </location>
</feature>
<evidence type="ECO:0000256" key="1">
    <source>
        <dbReference type="SAM" id="MobiDB-lite"/>
    </source>
</evidence>
<feature type="compositionally biased region" description="Polar residues" evidence="1">
    <location>
        <begin position="21"/>
        <end position="37"/>
    </location>
</feature>
<dbReference type="InParanoid" id="A0A165ITT3"/>
<evidence type="ECO:0000313" key="3">
    <source>
        <dbReference type="Proteomes" id="UP000076842"/>
    </source>
</evidence>
<sequence>MITLRSKFEQLSAARTRSMTSITAQLGGSQGSESRATPQMLERNRPVAAHSPRTDHVRKPDKPCAGAQTCVSHLFPVFTPPIPYRTRAYTLDFYSGYGGALRGGGVRLVALTGADDHCCTPSPGLPPEWQLRRCRPKPVRVPERTPYPLLPSRLAAPSPSTSLSSPRTPPVGRQLAVRTEGPRRCTTHSYPLQVVAGTGGRRPLGALSAFLPLVLYCSPFLATATAAPALFGVDFGVLVTHTSTICTLV</sequence>
<reference evidence="2 3" key="1">
    <citation type="journal article" date="2016" name="Mol. Biol. Evol.">
        <title>Comparative Genomics of Early-Diverging Mushroom-Forming Fungi Provides Insights into the Origins of Lignocellulose Decay Capabilities.</title>
        <authorList>
            <person name="Nagy L.G."/>
            <person name="Riley R."/>
            <person name="Tritt A."/>
            <person name="Adam C."/>
            <person name="Daum C."/>
            <person name="Floudas D."/>
            <person name="Sun H."/>
            <person name="Yadav J.S."/>
            <person name="Pangilinan J."/>
            <person name="Larsson K.H."/>
            <person name="Matsuura K."/>
            <person name="Barry K."/>
            <person name="Labutti K."/>
            <person name="Kuo R."/>
            <person name="Ohm R.A."/>
            <person name="Bhattacharya S.S."/>
            <person name="Shirouzu T."/>
            <person name="Yoshinaga Y."/>
            <person name="Martin F.M."/>
            <person name="Grigoriev I.V."/>
            <person name="Hibbett D.S."/>
        </authorList>
    </citation>
    <scope>NUCLEOTIDE SEQUENCE [LARGE SCALE GENOMIC DNA]</scope>
    <source>
        <strain evidence="2 3">HHB12733</strain>
    </source>
</reference>
<gene>
    <name evidence="2" type="ORF">CALCODRAFT_72877</name>
</gene>
<name>A0A165ITT3_9BASI</name>
<dbReference type="Proteomes" id="UP000076842">
    <property type="component" value="Unassembled WGS sequence"/>
</dbReference>
<organism evidence="2 3">
    <name type="scientific">Calocera cornea HHB12733</name>
    <dbReference type="NCBI Taxonomy" id="1353952"/>
    <lineage>
        <taxon>Eukaryota</taxon>
        <taxon>Fungi</taxon>
        <taxon>Dikarya</taxon>
        <taxon>Basidiomycota</taxon>
        <taxon>Agaricomycotina</taxon>
        <taxon>Dacrymycetes</taxon>
        <taxon>Dacrymycetales</taxon>
        <taxon>Dacrymycetaceae</taxon>
        <taxon>Calocera</taxon>
    </lineage>
</organism>
<feature type="region of interest" description="Disordered" evidence="1">
    <location>
        <begin position="21"/>
        <end position="62"/>
    </location>
</feature>
<protein>
    <submittedName>
        <fullName evidence="2">Uncharacterized protein</fullName>
    </submittedName>
</protein>
<accession>A0A165ITT3</accession>
<keyword evidence="3" id="KW-1185">Reference proteome</keyword>
<feature type="region of interest" description="Disordered" evidence="1">
    <location>
        <begin position="145"/>
        <end position="173"/>
    </location>
</feature>
<proteinExistence type="predicted"/>
<feature type="compositionally biased region" description="Basic and acidic residues" evidence="1">
    <location>
        <begin position="52"/>
        <end position="62"/>
    </location>
</feature>
<dbReference type="AlphaFoldDB" id="A0A165ITT3"/>
<dbReference type="EMBL" id="KV423927">
    <property type="protein sequence ID" value="KZT60969.1"/>
    <property type="molecule type" value="Genomic_DNA"/>
</dbReference>